<dbReference type="SUPFAM" id="SSF55486">
    <property type="entry name" value="Metalloproteases ('zincins'), catalytic domain"/>
    <property type="match status" value="1"/>
</dbReference>
<dbReference type="PANTHER" id="PTHR38478:SF1">
    <property type="entry name" value="ZINC DEPENDENT METALLOPROTEASE DOMAIN LIPOPROTEIN"/>
    <property type="match status" value="1"/>
</dbReference>
<proteinExistence type="predicted"/>
<reference evidence="4 5" key="1">
    <citation type="submission" date="2018-08" db="EMBL/GenBank/DDBJ databases">
        <title>A genome reference for cultivated species of the human gut microbiota.</title>
        <authorList>
            <person name="Zou Y."/>
            <person name="Xue W."/>
            <person name="Luo G."/>
        </authorList>
    </citation>
    <scope>NUCLEOTIDE SEQUENCE [LARGE SCALE GENOMIC DNA]</scope>
    <source>
        <strain evidence="4 5">AF16-14</strain>
    </source>
</reference>
<dbReference type="Pfam" id="PF17162">
    <property type="entry name" value="DUF5118"/>
    <property type="match status" value="1"/>
</dbReference>
<organism evidence="4 5">
    <name type="scientific">Odoribacter splanchnicus</name>
    <dbReference type="NCBI Taxonomy" id="28118"/>
    <lineage>
        <taxon>Bacteria</taxon>
        <taxon>Pseudomonadati</taxon>
        <taxon>Bacteroidota</taxon>
        <taxon>Bacteroidia</taxon>
        <taxon>Bacteroidales</taxon>
        <taxon>Odoribacteraceae</taxon>
        <taxon>Odoribacter</taxon>
    </lineage>
</organism>
<dbReference type="Pfam" id="PF16313">
    <property type="entry name" value="DUF4953"/>
    <property type="match status" value="1"/>
</dbReference>
<accession>A0A412TMG9</accession>
<feature type="domain" description="DUF5118" evidence="3">
    <location>
        <begin position="44"/>
        <end position="80"/>
    </location>
</feature>
<evidence type="ECO:0000313" key="4">
    <source>
        <dbReference type="EMBL" id="RGU54973.1"/>
    </source>
</evidence>
<evidence type="ECO:0000259" key="1">
    <source>
        <dbReference type="Pfam" id="PF16313"/>
    </source>
</evidence>
<dbReference type="Pfam" id="PF17148">
    <property type="entry name" value="DUF5117"/>
    <property type="match status" value="1"/>
</dbReference>
<dbReference type="AlphaFoldDB" id="A0A412TMG9"/>
<evidence type="ECO:0000259" key="2">
    <source>
        <dbReference type="Pfam" id="PF17148"/>
    </source>
</evidence>
<dbReference type="GO" id="GO:0008237">
    <property type="term" value="F:metallopeptidase activity"/>
    <property type="evidence" value="ECO:0007669"/>
    <property type="project" value="InterPro"/>
</dbReference>
<dbReference type="EMBL" id="QRYC01000023">
    <property type="protein sequence ID" value="RGU54973.1"/>
    <property type="molecule type" value="Genomic_DNA"/>
</dbReference>
<dbReference type="Proteomes" id="UP000284243">
    <property type="component" value="Unassembled WGS sequence"/>
</dbReference>
<name>A0A412TMG9_9BACT</name>
<evidence type="ECO:0000259" key="3">
    <source>
        <dbReference type="Pfam" id="PF17162"/>
    </source>
</evidence>
<dbReference type="InterPro" id="IPR034032">
    <property type="entry name" value="Zn_MMP-like_bac"/>
</dbReference>
<gene>
    <name evidence="4" type="ORF">DWW57_14185</name>
</gene>
<dbReference type="InterPro" id="IPR033413">
    <property type="entry name" value="DUF5117"/>
</dbReference>
<sequence>MLLNKKQLFFRDLFRSRKMLSWLKKICWILFFLLCMIKLYAQSEVIPGLFTTYQQNGRILWVIPDSLLGRDMSLTTTILEGAGRKKKSADAKFGYQGDRFGPRILRWEEEKEQIILKEIRSYVDTSGSYSLGSLLAEREMPLTLQEFEILGCEKTGKIIDVTEWLRDGKLWGLQPFSFLIGIGSEREGRVTAILGTPESVIVRSERIYEAVERTSATSANGEVTRWKLGCCLRLLPRHLMQVRYASSGVGYFTVPYAHMEPASCQVISDRVVKRWRLEVADRDTARYRRGELVEPRQKIRIYIDRSFPEKWRPYVLRAVNNWNALFERSGFKNAIAGLMAPDSAGFTLDNSALSWIVYKASPMENAYGRPFVDFRTGEILSCHIAVFHSVFDMLCQWYIAQTGESEEEFPDELAGRLLEMVVSHEVGHVLGLTHNFYGSSLCETEQLRDAVFLHRHGYGSSIMDYMRMNYAVQPEDGVDMSDRIPRIGAYDSLAIEWGYRYFPGLASEEIQEKLSVWIEKKQLERKYRFQDSGGNLPEAQAEDLGRYSLETAELGMCHLKRLLRDTLRNNGRLSVESWNLAIRKQYSEYINQAFTYLGGIRKCWGNDSVIVVAVGREEQQDALRFLQTYVLESGKDLPREWWEDWGRETVRRLVEKADCFVGYDREYSVTEYIRDLGKIFRNVSGEECWGRFLIWCYTDCLMEYIQTERNRYPEVVALMEEQLKVMYRKTDKEKDVFWKAWRKNVNSIWK</sequence>
<protein>
    <submittedName>
        <fullName evidence="4">DUF5117 domain-containing protein</fullName>
    </submittedName>
</protein>
<dbReference type="InterPro" id="IPR033428">
    <property type="entry name" value="DUF5118"/>
</dbReference>
<feature type="domain" description="EcxA zinc-binding" evidence="1">
    <location>
        <begin position="407"/>
        <end position="642"/>
    </location>
</feature>
<dbReference type="CDD" id="cd04276">
    <property type="entry name" value="ZnMc_MMP_like_2"/>
    <property type="match status" value="1"/>
</dbReference>
<dbReference type="Gene3D" id="3.40.390.10">
    <property type="entry name" value="Collagenase (Catalytic Domain)"/>
    <property type="match status" value="1"/>
</dbReference>
<dbReference type="InterPro" id="IPR024079">
    <property type="entry name" value="MetalloPept_cat_dom_sf"/>
</dbReference>
<dbReference type="PANTHER" id="PTHR38478">
    <property type="entry name" value="PEPTIDASE M1A AND M12B"/>
    <property type="match status" value="1"/>
</dbReference>
<evidence type="ECO:0000313" key="5">
    <source>
        <dbReference type="Proteomes" id="UP000284243"/>
    </source>
</evidence>
<dbReference type="InterPro" id="IPR032534">
    <property type="entry name" value="EcxA_zinc-bd"/>
</dbReference>
<feature type="domain" description="DUF5117" evidence="2">
    <location>
        <begin position="97"/>
        <end position="279"/>
    </location>
</feature>
<comment type="caution">
    <text evidence="4">The sequence shown here is derived from an EMBL/GenBank/DDBJ whole genome shotgun (WGS) entry which is preliminary data.</text>
</comment>